<keyword evidence="2 4" id="KW-0067">ATP-binding</keyword>
<proteinExistence type="predicted"/>
<dbReference type="SUPFAM" id="SSF52540">
    <property type="entry name" value="P-loop containing nucleoside triphosphate hydrolases"/>
    <property type="match status" value="1"/>
</dbReference>
<dbReference type="GO" id="GO:0016887">
    <property type="term" value="F:ATP hydrolysis activity"/>
    <property type="evidence" value="ECO:0007669"/>
    <property type="project" value="InterPro"/>
</dbReference>
<dbReference type="PANTHER" id="PTHR43582">
    <property type="entry name" value="LINEARMYCIN RESISTANCE ATP-BINDING PROTEIN LNRL"/>
    <property type="match status" value="1"/>
</dbReference>
<dbReference type="InterPro" id="IPR022467">
    <property type="entry name" value="ABC_transprt_ATP-bd_su_PQQ"/>
</dbReference>
<dbReference type="eggNOG" id="COG1131">
    <property type="taxonomic scope" value="Bacteria"/>
</dbReference>
<dbReference type="PANTHER" id="PTHR43582:SF2">
    <property type="entry name" value="LINEARMYCIN RESISTANCE ATP-BINDING PROTEIN LNRL"/>
    <property type="match status" value="1"/>
</dbReference>
<reference evidence="4 5" key="1">
    <citation type="journal article" date="2011" name="J. Bacteriol.">
        <title>Complete Genome Sequence of the Aerobic Marine Methanotroph Methylomonas methanica MC09.</title>
        <authorList>
            <person name="Boden R."/>
            <person name="Cunliffe M."/>
            <person name="Scanlan J."/>
            <person name="Moussard H."/>
            <person name="Kits K.D."/>
            <person name="Klotz M.G."/>
            <person name="Jetten M.S."/>
            <person name="Vuilleumier S."/>
            <person name="Han J."/>
            <person name="Peters L."/>
            <person name="Mikhailova N."/>
            <person name="Teshima H."/>
            <person name="Tapia R."/>
            <person name="Kyrpides N."/>
            <person name="Ivanova N."/>
            <person name="Pagani I."/>
            <person name="Cheng J.F."/>
            <person name="Goodwin L."/>
            <person name="Han C."/>
            <person name="Hauser L."/>
            <person name="Land M.L."/>
            <person name="Lapidus A."/>
            <person name="Lucas S."/>
            <person name="Pitluck S."/>
            <person name="Woyke T."/>
            <person name="Stein L."/>
            <person name="Murrell J.C."/>
        </authorList>
    </citation>
    <scope>NUCLEOTIDE SEQUENCE [LARGE SCALE GENOMIC DNA]</scope>
    <source>
        <strain evidence="4 5">MC09</strain>
    </source>
</reference>
<dbReference type="Gene3D" id="3.40.50.300">
    <property type="entry name" value="P-loop containing nucleotide triphosphate hydrolases"/>
    <property type="match status" value="1"/>
</dbReference>
<dbReference type="InterPro" id="IPR027417">
    <property type="entry name" value="P-loop_NTPase"/>
</dbReference>
<dbReference type="SMART" id="SM00382">
    <property type="entry name" value="AAA"/>
    <property type="match status" value="1"/>
</dbReference>
<feature type="domain" description="ABC transporter" evidence="3">
    <location>
        <begin position="13"/>
        <end position="243"/>
    </location>
</feature>
<reference evidence="5" key="3">
    <citation type="submission" date="2011-05" db="EMBL/GenBank/DDBJ databases">
        <title>Complete sequence of Methylomonas methanica MC09.</title>
        <authorList>
            <consortium name="US DOE Joint Genome Institute"/>
            <person name="Lucas S."/>
            <person name="Han J."/>
            <person name="Lapidus A."/>
            <person name="Cheng J.-F."/>
            <person name="Goodwin L."/>
            <person name="Pitluck S."/>
            <person name="Peters L."/>
            <person name="Mikhailova N."/>
            <person name="Teshima H."/>
            <person name="Han C."/>
            <person name="Tapia R."/>
            <person name="Land M."/>
            <person name="Hauser L."/>
            <person name="Kyrpides N."/>
            <person name="Ivanova N."/>
            <person name="Pagani I."/>
            <person name="Stein L."/>
            <person name="Woyke T."/>
        </authorList>
    </citation>
    <scope>NUCLEOTIDE SEQUENCE [LARGE SCALE GENOMIC DNA]</scope>
    <source>
        <strain evidence="5">MC09</strain>
    </source>
</reference>
<dbReference type="AlphaFoldDB" id="G0A7F3"/>
<dbReference type="KEGG" id="mmt:Metme_2219"/>
<dbReference type="InterPro" id="IPR003439">
    <property type="entry name" value="ABC_transporter-like_ATP-bd"/>
</dbReference>
<evidence type="ECO:0000259" key="3">
    <source>
        <dbReference type="PROSITE" id="PS50893"/>
    </source>
</evidence>
<keyword evidence="1" id="KW-0547">Nucleotide-binding</keyword>
<evidence type="ECO:0000256" key="1">
    <source>
        <dbReference type="ARBA" id="ARBA00022741"/>
    </source>
</evidence>
<keyword evidence="5" id="KW-1185">Reference proteome</keyword>
<protein>
    <submittedName>
        <fullName evidence="4">ABC transporter, ATP-binding subunit, PQQ-dependent alcohol dehydrogenase system</fullName>
    </submittedName>
</protein>
<dbReference type="Proteomes" id="UP000008888">
    <property type="component" value="Chromosome"/>
</dbReference>
<organism evidence="4 5">
    <name type="scientific">Methylomonas methanica (strain DSM 25384 / MC09)</name>
    <dbReference type="NCBI Taxonomy" id="857087"/>
    <lineage>
        <taxon>Bacteria</taxon>
        <taxon>Pseudomonadati</taxon>
        <taxon>Pseudomonadota</taxon>
        <taxon>Gammaproteobacteria</taxon>
        <taxon>Methylococcales</taxon>
        <taxon>Methylococcaceae</taxon>
        <taxon>Methylomonas</taxon>
    </lineage>
</organism>
<dbReference type="GO" id="GO:0005524">
    <property type="term" value="F:ATP binding"/>
    <property type="evidence" value="ECO:0007669"/>
    <property type="project" value="UniProtKB-KW"/>
</dbReference>
<dbReference type="PROSITE" id="PS50893">
    <property type="entry name" value="ABC_TRANSPORTER_2"/>
    <property type="match status" value="1"/>
</dbReference>
<dbReference type="Pfam" id="PF00005">
    <property type="entry name" value="ABC_tran"/>
    <property type="match status" value="1"/>
</dbReference>
<reference key="2">
    <citation type="submission" date="2011-05" db="EMBL/GenBank/DDBJ databases">
        <title>Complete genome sequence of the aerobic marine methanotroph Methylomonas methanica MC09.</title>
        <authorList>
            <person name="Boden R."/>
            <person name="Cunliffe M."/>
            <person name="Scanlan J."/>
            <person name="Moussard H."/>
            <person name="Kits K.D."/>
            <person name="Klotz M."/>
            <person name="Jetten M."/>
            <person name="Vuilleumier S."/>
            <person name="Han J."/>
            <person name="Peters L."/>
            <person name="Mikhailova N."/>
            <person name="Teshima H."/>
            <person name="Tapia R."/>
            <person name="Kyrpides N."/>
            <person name="Ivanova N."/>
            <person name="Pagani I."/>
            <person name="Cheng J.-F."/>
            <person name="Goodwin L."/>
            <person name="Han C."/>
            <person name="Hauser L."/>
            <person name="Land M."/>
            <person name="Lapidus A."/>
            <person name="Lucas S."/>
            <person name="Pitluck S."/>
            <person name="Woyke T."/>
            <person name="Stein L.Y."/>
            <person name="Murrell C."/>
        </authorList>
    </citation>
    <scope>NUCLEOTIDE SEQUENCE</scope>
    <source>
        <strain>MC09</strain>
    </source>
</reference>
<evidence type="ECO:0000256" key="2">
    <source>
        <dbReference type="ARBA" id="ARBA00022840"/>
    </source>
</evidence>
<dbReference type="NCBIfam" id="TIGR03864">
    <property type="entry name" value="PQQ_ABC_ATP"/>
    <property type="match status" value="1"/>
</dbReference>
<evidence type="ECO:0000313" key="4">
    <source>
        <dbReference type="EMBL" id="AEG00623.1"/>
    </source>
</evidence>
<gene>
    <name evidence="4" type="ordered locus">Metme_2219</name>
</gene>
<accession>G0A7F3</accession>
<sequence>MGRGGQTMTDIALHIENLSFAYGAKKALDQVGFTVRSGECTILLGPNGAGKSTLFSLITRLYDARDGRIELCGFDIKRQSLKALANLGVVFQQTTLDPDLSVTQNLRYHAALHGMGRKAADNRIREELERLDMFERRGEKVRQLNGGHKRRVEIARALLHKPKLLLLDEPTVGLDMPSRQAIVDHVHALVKQQDLAVLWATHLIDEIADDDSLIVLHKGQIKADGKLADVLQTTECSNAGQVFQKFTQGGGPS</sequence>
<dbReference type="InterPro" id="IPR003593">
    <property type="entry name" value="AAA+_ATPase"/>
</dbReference>
<name>G0A7F3_METMM</name>
<evidence type="ECO:0000313" key="5">
    <source>
        <dbReference type="Proteomes" id="UP000008888"/>
    </source>
</evidence>
<dbReference type="HOGENOM" id="CLU_000604_1_2_6"/>
<dbReference type="EMBL" id="CP002738">
    <property type="protein sequence ID" value="AEG00623.1"/>
    <property type="molecule type" value="Genomic_DNA"/>
</dbReference>
<dbReference type="STRING" id="857087.Metme_2219"/>